<dbReference type="EMBL" id="JAPTGD010000002">
    <property type="protein sequence ID" value="MDU9693963.1"/>
    <property type="molecule type" value="Genomic_DNA"/>
</dbReference>
<sequence length="103" mass="12304">MFKDVNYLTNKRYLVDLLKRCNEWHIGESENFTYRHWNLTLKKEEPNYAPFAFSLEGVNTNGTSTCSRRYYNPNKAILHILNEFNENANSKNRYNSIEEFLIS</sequence>
<organism evidence="1 2">
    <name type="scientific">Priestia aryabhattai</name>
    <name type="common">Bacillus aryabhattai</name>
    <dbReference type="NCBI Taxonomy" id="412384"/>
    <lineage>
        <taxon>Bacteria</taxon>
        <taxon>Bacillati</taxon>
        <taxon>Bacillota</taxon>
        <taxon>Bacilli</taxon>
        <taxon>Bacillales</taxon>
        <taxon>Bacillaceae</taxon>
        <taxon>Priestia</taxon>
    </lineage>
</organism>
<comment type="caution">
    <text evidence="1">The sequence shown here is derived from an EMBL/GenBank/DDBJ whole genome shotgun (WGS) entry which is preliminary data.</text>
</comment>
<dbReference type="Proteomes" id="UP001269400">
    <property type="component" value="Unassembled WGS sequence"/>
</dbReference>
<reference evidence="1" key="2">
    <citation type="submission" date="2022-12" db="EMBL/GenBank/DDBJ databases">
        <authorList>
            <person name="Dechsakulwatana C."/>
            <person name="Rungsihiranrut A."/>
            <person name="Muangchinda C."/>
            <person name="Ningthoujam R."/>
            <person name="Klankeo P."/>
            <person name="Pinyakong O."/>
        </authorList>
    </citation>
    <scope>NUCLEOTIDE SEQUENCE</scope>
    <source>
        <strain evidence="1">TL01-2</strain>
    </source>
</reference>
<dbReference type="RefSeq" id="WP_316911180.1">
    <property type="nucleotide sequence ID" value="NZ_JAPTGD010000002.1"/>
</dbReference>
<accession>A0AAX6NDF7</accession>
<name>A0AAX6NDF7_PRIAR</name>
<reference evidence="1" key="1">
    <citation type="journal article" date="2022" name="J Environ Chem Eng">
        <title>Biodegradation of petroleum oil using a constructed nonpathogenic and heavy metal-tolerant bacterial consortium isolated from marine sponges.</title>
        <authorList>
            <person name="Dechsakulwatana C."/>
            <person name="Rungsihiranrut A."/>
            <person name="Muangchinda C."/>
            <person name="Ningthoujam R."/>
            <person name="Klankeo P."/>
            <person name="Pinyakong O."/>
        </authorList>
    </citation>
    <scope>NUCLEOTIDE SEQUENCE</scope>
    <source>
        <strain evidence="1">TL01-2</strain>
    </source>
</reference>
<protein>
    <submittedName>
        <fullName evidence="1">Uncharacterized protein</fullName>
    </submittedName>
</protein>
<proteinExistence type="predicted"/>
<gene>
    <name evidence="1" type="ORF">O0Q50_22540</name>
</gene>
<evidence type="ECO:0000313" key="2">
    <source>
        <dbReference type="Proteomes" id="UP001269400"/>
    </source>
</evidence>
<evidence type="ECO:0000313" key="1">
    <source>
        <dbReference type="EMBL" id="MDU9693963.1"/>
    </source>
</evidence>
<dbReference type="AlphaFoldDB" id="A0AAX6NDF7"/>